<accession>A0A1A8TAR5</accession>
<feature type="domain" description="Carboxyltransferase" evidence="4">
    <location>
        <begin position="26"/>
        <end position="227"/>
    </location>
</feature>
<dbReference type="AlphaFoldDB" id="A0A1A8TAR5"/>
<dbReference type="GO" id="GO:0005524">
    <property type="term" value="F:ATP binding"/>
    <property type="evidence" value="ECO:0007669"/>
    <property type="project" value="UniProtKB-KW"/>
</dbReference>
<keyword evidence="6" id="KW-1185">Reference proteome</keyword>
<gene>
    <name evidence="5" type="primary">kipI</name>
    <name evidence="5" type="ORF">MAQ5080_01468</name>
</gene>
<keyword evidence="5" id="KW-0418">Kinase</keyword>
<dbReference type="EMBL" id="FLOC01000007">
    <property type="protein sequence ID" value="SBS29676.1"/>
    <property type="molecule type" value="Genomic_DNA"/>
</dbReference>
<dbReference type="SUPFAM" id="SSF160467">
    <property type="entry name" value="PH0987 N-terminal domain-like"/>
    <property type="match status" value="1"/>
</dbReference>
<keyword evidence="3" id="KW-0067">ATP-binding</keyword>
<evidence type="ECO:0000313" key="6">
    <source>
        <dbReference type="Proteomes" id="UP000092627"/>
    </source>
</evidence>
<dbReference type="STRING" id="295068.MAQ5080_01468"/>
<dbReference type="Proteomes" id="UP000092627">
    <property type="component" value="Unassembled WGS sequence"/>
</dbReference>
<dbReference type="GO" id="GO:0016301">
    <property type="term" value="F:kinase activity"/>
    <property type="evidence" value="ECO:0007669"/>
    <property type="project" value="UniProtKB-KW"/>
</dbReference>
<proteinExistence type="predicted"/>
<evidence type="ECO:0000256" key="1">
    <source>
        <dbReference type="ARBA" id="ARBA00022741"/>
    </source>
</evidence>
<evidence type="ECO:0000256" key="2">
    <source>
        <dbReference type="ARBA" id="ARBA00022801"/>
    </source>
</evidence>
<evidence type="ECO:0000259" key="4">
    <source>
        <dbReference type="SMART" id="SM00796"/>
    </source>
</evidence>
<sequence>MRWRPCSVSARSWVSANMNEALIYPPQIELVSDHACLLTFAESINDAAADVIALVTKALRNCEGIIDLVPSYTTLLVVFDTDHYDRFKITNKIKTLANKIELNSTNTSARREVVIPVYYAPEVGPDLEEVASQCNLTIDEVIKLHSETAYRAYAIGFAPGFAFLGNTPEAIRMPRKTTPRLKVPLGSVAIAEQQTAVYPSVTPGGWQILGRTPVQLVDWQSDSLALIEVGDTVRFEPITREEFLAQGGQLDGF</sequence>
<keyword evidence="5" id="KW-0808">Transferase</keyword>
<reference evidence="5 6" key="1">
    <citation type="submission" date="2016-06" db="EMBL/GenBank/DDBJ databases">
        <authorList>
            <person name="Kjaerup R.B."/>
            <person name="Dalgaard T.S."/>
            <person name="Juul-Madsen H.R."/>
        </authorList>
    </citation>
    <scope>NUCLEOTIDE SEQUENCE [LARGE SCALE GENOMIC DNA]</scope>
    <source>
        <strain evidence="5 6">CECT 5080</strain>
    </source>
</reference>
<dbReference type="Pfam" id="PF02682">
    <property type="entry name" value="CT_C_D"/>
    <property type="match status" value="1"/>
</dbReference>
<evidence type="ECO:0000313" key="5">
    <source>
        <dbReference type="EMBL" id="SBS29676.1"/>
    </source>
</evidence>
<dbReference type="Gene3D" id="2.40.100.10">
    <property type="entry name" value="Cyclophilin-like"/>
    <property type="match status" value="1"/>
</dbReference>
<name>A0A1A8TAR5_9GAMM</name>
<dbReference type="InterPro" id="IPR010016">
    <property type="entry name" value="PxpB"/>
</dbReference>
<dbReference type="InterPro" id="IPR029000">
    <property type="entry name" value="Cyclophilin-like_dom_sf"/>
</dbReference>
<dbReference type="GO" id="GO:0016787">
    <property type="term" value="F:hydrolase activity"/>
    <property type="evidence" value="ECO:0007669"/>
    <property type="project" value="UniProtKB-KW"/>
</dbReference>
<dbReference type="PANTHER" id="PTHR34698">
    <property type="entry name" value="5-OXOPROLINASE SUBUNIT B"/>
    <property type="match status" value="1"/>
</dbReference>
<protein>
    <submittedName>
        <fullName evidence="5">Kinase A inhibitor</fullName>
    </submittedName>
</protein>
<evidence type="ECO:0000256" key="3">
    <source>
        <dbReference type="ARBA" id="ARBA00022840"/>
    </source>
</evidence>
<keyword evidence="2" id="KW-0378">Hydrolase</keyword>
<dbReference type="SMART" id="SM00796">
    <property type="entry name" value="AHS1"/>
    <property type="match status" value="1"/>
</dbReference>
<dbReference type="InterPro" id="IPR003833">
    <property type="entry name" value="CT_C_D"/>
</dbReference>
<dbReference type="PANTHER" id="PTHR34698:SF2">
    <property type="entry name" value="5-OXOPROLINASE SUBUNIT B"/>
    <property type="match status" value="1"/>
</dbReference>
<keyword evidence="1" id="KW-0547">Nucleotide-binding</keyword>
<dbReference type="Gene3D" id="3.30.1360.40">
    <property type="match status" value="1"/>
</dbReference>
<dbReference type="NCBIfam" id="TIGR00370">
    <property type="entry name" value="5-oxoprolinase subunit PxpB"/>
    <property type="match status" value="1"/>
</dbReference>
<dbReference type="SUPFAM" id="SSF50891">
    <property type="entry name" value="Cyclophilin-like"/>
    <property type="match status" value="1"/>
</dbReference>
<organism evidence="5 6">
    <name type="scientific">Marinomonas aquimarina</name>
    <dbReference type="NCBI Taxonomy" id="295068"/>
    <lineage>
        <taxon>Bacteria</taxon>
        <taxon>Pseudomonadati</taxon>
        <taxon>Pseudomonadota</taxon>
        <taxon>Gammaproteobacteria</taxon>
        <taxon>Oceanospirillales</taxon>
        <taxon>Oceanospirillaceae</taxon>
        <taxon>Marinomonas</taxon>
    </lineage>
</organism>